<evidence type="ECO:0000313" key="3">
    <source>
        <dbReference type="Proteomes" id="UP000786811"/>
    </source>
</evidence>
<sequence length="183" mass="21477">MLRHMHNLKNYDSNVWLYTDIFNQIQKFICEIYNVSGIIDVDAARLQLFLNNYTVSDINEEFNPKNLKNFDASNLPPCKTELFQQFLRANYITSIWNNANEKRPSTFTPENNGWTFEDNQYHFYWFDGDQLPGLVSESLQESEDATSNNNITSDDEDDDLSGQYRDVLNDENSNDYYDDDEDG</sequence>
<organism evidence="2 3">
    <name type="scientific">Cotesia congregata</name>
    <name type="common">Parasitoid wasp</name>
    <name type="synonym">Apanteles congregatus</name>
    <dbReference type="NCBI Taxonomy" id="51543"/>
    <lineage>
        <taxon>Eukaryota</taxon>
        <taxon>Metazoa</taxon>
        <taxon>Ecdysozoa</taxon>
        <taxon>Arthropoda</taxon>
        <taxon>Hexapoda</taxon>
        <taxon>Insecta</taxon>
        <taxon>Pterygota</taxon>
        <taxon>Neoptera</taxon>
        <taxon>Endopterygota</taxon>
        <taxon>Hymenoptera</taxon>
        <taxon>Apocrita</taxon>
        <taxon>Ichneumonoidea</taxon>
        <taxon>Braconidae</taxon>
        <taxon>Microgastrinae</taxon>
        <taxon>Cotesia</taxon>
    </lineage>
</organism>
<feature type="region of interest" description="Disordered" evidence="1">
    <location>
        <begin position="138"/>
        <end position="183"/>
    </location>
</feature>
<protein>
    <submittedName>
        <fullName evidence="2">Uncharacterized protein</fullName>
    </submittedName>
</protein>
<gene>
    <name evidence="2" type="ORF">HICCMSTLAB_LOCUS13976</name>
</gene>
<reference evidence="2" key="1">
    <citation type="submission" date="2021-04" db="EMBL/GenBank/DDBJ databases">
        <authorList>
            <person name="Chebbi M.A.C M."/>
        </authorList>
    </citation>
    <scope>NUCLEOTIDE SEQUENCE</scope>
</reference>
<accession>A0A8J2HSQ8</accession>
<keyword evidence="3" id="KW-1185">Reference proteome</keyword>
<dbReference type="OrthoDB" id="7699118at2759"/>
<proteinExistence type="predicted"/>
<feature type="compositionally biased region" description="Acidic residues" evidence="1">
    <location>
        <begin position="172"/>
        <end position="183"/>
    </location>
</feature>
<dbReference type="AlphaFoldDB" id="A0A8J2HSQ8"/>
<name>A0A8J2HSQ8_COTCN</name>
<dbReference type="EMBL" id="CAJNRD030001124">
    <property type="protein sequence ID" value="CAG5109340.1"/>
    <property type="molecule type" value="Genomic_DNA"/>
</dbReference>
<evidence type="ECO:0000256" key="1">
    <source>
        <dbReference type="SAM" id="MobiDB-lite"/>
    </source>
</evidence>
<comment type="caution">
    <text evidence="2">The sequence shown here is derived from an EMBL/GenBank/DDBJ whole genome shotgun (WGS) entry which is preliminary data.</text>
</comment>
<evidence type="ECO:0000313" key="2">
    <source>
        <dbReference type="EMBL" id="CAG5109340.1"/>
    </source>
</evidence>
<dbReference type="Proteomes" id="UP000786811">
    <property type="component" value="Unassembled WGS sequence"/>
</dbReference>